<dbReference type="AlphaFoldDB" id="A0A5B0DVW6"/>
<comment type="caution">
    <text evidence="3">The sequence shown here is derived from an EMBL/GenBank/DDBJ whole genome shotgun (WGS) entry which is preliminary data.</text>
</comment>
<reference evidence="3 4" key="1">
    <citation type="submission" date="2019-08" db="EMBL/GenBank/DDBJ databases">
        <title>Aureimonas fodiniaquatilis sp. nov., isolated from a coal mine wastewater.</title>
        <authorList>
            <person name="Kim W."/>
        </authorList>
    </citation>
    <scope>NUCLEOTIDE SEQUENCE [LARGE SCALE GENOMIC DNA]</scope>
    <source>
        <strain evidence="3 4">CAU 1482</strain>
    </source>
</reference>
<protein>
    <submittedName>
        <fullName evidence="3">Arylesterase</fullName>
    </submittedName>
</protein>
<accession>A0A5B0DVW6</accession>
<keyword evidence="1" id="KW-0732">Signal</keyword>
<feature type="signal peptide" evidence="1">
    <location>
        <begin position="1"/>
        <end position="27"/>
    </location>
</feature>
<dbReference type="Pfam" id="PF13472">
    <property type="entry name" value="Lipase_GDSL_2"/>
    <property type="match status" value="1"/>
</dbReference>
<dbReference type="SUPFAM" id="SSF52266">
    <property type="entry name" value="SGNH hydrolase"/>
    <property type="match status" value="1"/>
</dbReference>
<dbReference type="GO" id="GO:0006629">
    <property type="term" value="P:lipid metabolic process"/>
    <property type="evidence" value="ECO:0007669"/>
    <property type="project" value="InterPro"/>
</dbReference>
<name>A0A5B0DVW6_9HYPH</name>
<dbReference type="CDD" id="cd01822">
    <property type="entry name" value="Lysophospholipase_L1_like"/>
    <property type="match status" value="1"/>
</dbReference>
<keyword evidence="4" id="KW-1185">Reference proteome</keyword>
<dbReference type="PANTHER" id="PTHR30383">
    <property type="entry name" value="THIOESTERASE 1/PROTEASE 1/LYSOPHOSPHOLIPASE L1"/>
    <property type="match status" value="1"/>
</dbReference>
<evidence type="ECO:0000313" key="3">
    <source>
        <dbReference type="EMBL" id="KAA0969710.1"/>
    </source>
</evidence>
<proteinExistence type="predicted"/>
<organism evidence="3 4">
    <name type="scientific">Aureimonas fodinaquatilis</name>
    <dbReference type="NCBI Taxonomy" id="2565783"/>
    <lineage>
        <taxon>Bacteria</taxon>
        <taxon>Pseudomonadati</taxon>
        <taxon>Pseudomonadota</taxon>
        <taxon>Alphaproteobacteria</taxon>
        <taxon>Hyphomicrobiales</taxon>
        <taxon>Aurantimonadaceae</taxon>
        <taxon>Aureimonas</taxon>
    </lineage>
</organism>
<evidence type="ECO:0000313" key="4">
    <source>
        <dbReference type="Proteomes" id="UP000324738"/>
    </source>
</evidence>
<sequence length="219" mass="23163">MRRYQYILSVMTGLLPVFPMSVIPASAQSPVEIVAFGDSLTAGYGVGPGEAFPDQLQSALSDKGYNVSVINAGVSGDTTTGGLSRLDWSVPETADLVIVELGANDALRGISPDLTRENLTQILDRLTARPDTGVLLAGMQAPPNMGGDFAARFNPIFGELAESYDVTFYPFFLDGVASINSLNQADYMHPNAEGVAEIVRRIVPDVEKALAKIGVTPAG</sequence>
<dbReference type="Proteomes" id="UP000324738">
    <property type="component" value="Unassembled WGS sequence"/>
</dbReference>
<dbReference type="InterPro" id="IPR013830">
    <property type="entry name" value="SGNH_hydro"/>
</dbReference>
<dbReference type="EMBL" id="VTWH01000003">
    <property type="protein sequence ID" value="KAA0969710.1"/>
    <property type="molecule type" value="Genomic_DNA"/>
</dbReference>
<dbReference type="InterPro" id="IPR008265">
    <property type="entry name" value="Lipase_GDSL_AS"/>
</dbReference>
<dbReference type="InterPro" id="IPR051532">
    <property type="entry name" value="Ester_Hydrolysis_Enzymes"/>
</dbReference>
<dbReference type="Gene3D" id="3.40.50.1110">
    <property type="entry name" value="SGNH hydrolase"/>
    <property type="match status" value="1"/>
</dbReference>
<feature type="domain" description="SGNH hydrolase-type esterase" evidence="2">
    <location>
        <begin position="35"/>
        <end position="194"/>
    </location>
</feature>
<dbReference type="OrthoDB" id="9786188at2"/>
<gene>
    <name evidence="3" type="ORF">FPY71_14425</name>
</gene>
<evidence type="ECO:0000259" key="2">
    <source>
        <dbReference type="Pfam" id="PF13472"/>
    </source>
</evidence>
<evidence type="ECO:0000256" key="1">
    <source>
        <dbReference type="SAM" id="SignalP"/>
    </source>
</evidence>
<dbReference type="PANTHER" id="PTHR30383:SF24">
    <property type="entry name" value="THIOESTERASE 1_PROTEASE 1_LYSOPHOSPHOLIPASE L1"/>
    <property type="match status" value="1"/>
</dbReference>
<dbReference type="InterPro" id="IPR036514">
    <property type="entry name" value="SGNH_hydro_sf"/>
</dbReference>
<dbReference type="GO" id="GO:0004622">
    <property type="term" value="F:phosphatidylcholine lysophospholipase activity"/>
    <property type="evidence" value="ECO:0007669"/>
    <property type="project" value="TreeGrafter"/>
</dbReference>
<dbReference type="PROSITE" id="PS01098">
    <property type="entry name" value="LIPASE_GDSL_SER"/>
    <property type="match status" value="1"/>
</dbReference>
<feature type="chain" id="PRO_5023010227" evidence="1">
    <location>
        <begin position="28"/>
        <end position="219"/>
    </location>
</feature>